<accession>A0A9N9CEB3</accession>
<evidence type="ECO:0000259" key="1">
    <source>
        <dbReference type="PROSITE" id="PS50175"/>
    </source>
</evidence>
<organism evidence="2 3">
    <name type="scientific">Paraglomus occultum</name>
    <dbReference type="NCBI Taxonomy" id="144539"/>
    <lineage>
        <taxon>Eukaryota</taxon>
        <taxon>Fungi</taxon>
        <taxon>Fungi incertae sedis</taxon>
        <taxon>Mucoromycota</taxon>
        <taxon>Glomeromycotina</taxon>
        <taxon>Glomeromycetes</taxon>
        <taxon>Paraglomerales</taxon>
        <taxon>Paraglomeraceae</taxon>
        <taxon>Paraglomus</taxon>
    </lineage>
</organism>
<dbReference type="Proteomes" id="UP000789572">
    <property type="component" value="Unassembled WGS sequence"/>
</dbReference>
<name>A0A9N9CEB3_9GLOM</name>
<dbReference type="EMBL" id="CAJVPJ010001591">
    <property type="protein sequence ID" value="CAG8597027.1"/>
    <property type="molecule type" value="Genomic_DNA"/>
</dbReference>
<sequence length="302" mass="34935">MDTFQTAQDNPPETLQTLLTYEKTPGQAQRFLARVGKNFRWPSSMPEYLRRSAFENIADVDFEFDDEVGFNLLFFYNALDRGEFSEHENEWVTVHKQRVIEYGQKYDDDKLNCILETMPGAVQIPVDQKRLPRNPPAKMVIVQRAENGNDYKVRIRVKRPREGLIALLEYDFYDIENKNKKYTCVIDTGAPQTILPFYIKRTLGKRGWSTLDARAVGYGAPARQFCASQMFEISIGDNDNWSKWVQAKIVVWEKDPGNQVEYALVGNDVTDQLAYAHEPRKSIKFLDPQDEPNLTQFLRGCA</sequence>
<dbReference type="GO" id="GO:0004190">
    <property type="term" value="F:aspartic-type endopeptidase activity"/>
    <property type="evidence" value="ECO:0007669"/>
    <property type="project" value="InterPro"/>
</dbReference>
<evidence type="ECO:0000313" key="2">
    <source>
        <dbReference type="EMBL" id="CAG8597027.1"/>
    </source>
</evidence>
<gene>
    <name evidence="2" type="ORF">POCULU_LOCUS7267</name>
</gene>
<dbReference type="InterPro" id="IPR001995">
    <property type="entry name" value="Peptidase_A2_cat"/>
</dbReference>
<protein>
    <submittedName>
        <fullName evidence="2">1159_t:CDS:1</fullName>
    </submittedName>
</protein>
<keyword evidence="3" id="KW-1185">Reference proteome</keyword>
<dbReference type="OrthoDB" id="2409391at2759"/>
<dbReference type="PROSITE" id="PS50175">
    <property type="entry name" value="ASP_PROT_RETROV"/>
    <property type="match status" value="1"/>
</dbReference>
<feature type="domain" description="Peptidase A2" evidence="1">
    <location>
        <begin position="182"/>
        <end position="269"/>
    </location>
</feature>
<reference evidence="2" key="1">
    <citation type="submission" date="2021-06" db="EMBL/GenBank/DDBJ databases">
        <authorList>
            <person name="Kallberg Y."/>
            <person name="Tangrot J."/>
            <person name="Rosling A."/>
        </authorList>
    </citation>
    <scope>NUCLEOTIDE SEQUENCE</scope>
    <source>
        <strain evidence="2">IA702</strain>
    </source>
</reference>
<dbReference type="GO" id="GO:0006508">
    <property type="term" value="P:proteolysis"/>
    <property type="evidence" value="ECO:0007669"/>
    <property type="project" value="InterPro"/>
</dbReference>
<comment type="caution">
    <text evidence="2">The sequence shown here is derived from an EMBL/GenBank/DDBJ whole genome shotgun (WGS) entry which is preliminary data.</text>
</comment>
<proteinExistence type="predicted"/>
<evidence type="ECO:0000313" key="3">
    <source>
        <dbReference type="Proteomes" id="UP000789572"/>
    </source>
</evidence>
<dbReference type="AlphaFoldDB" id="A0A9N9CEB3"/>